<organism evidence="2 3">
    <name type="scientific">Sphaeroforma arctica JP610</name>
    <dbReference type="NCBI Taxonomy" id="667725"/>
    <lineage>
        <taxon>Eukaryota</taxon>
        <taxon>Ichthyosporea</taxon>
        <taxon>Ichthyophonida</taxon>
        <taxon>Sphaeroforma</taxon>
    </lineage>
</organism>
<dbReference type="AlphaFoldDB" id="A0A0L0FBG8"/>
<dbReference type="GeneID" id="25913886"/>
<accession>A0A0L0FBG8</accession>
<feature type="signal peptide" evidence="1">
    <location>
        <begin position="1"/>
        <end position="18"/>
    </location>
</feature>
<sequence>MKLSMIVPLMAYMAVTHAMETTGNAPVPHTHEPSNNDEYNTQFLIDYLNEQSGGGIDIHRREVGSSRARRAPIGCSSSAIGGSCSNCNGGGCSAFRCSAFTQWSCPSGYTHCGSEICQGGLCAGKYWCDKN</sequence>
<feature type="chain" id="PRO_5005538621" evidence="1">
    <location>
        <begin position="19"/>
        <end position="131"/>
    </location>
</feature>
<keyword evidence="1" id="KW-0732">Signal</keyword>
<protein>
    <submittedName>
        <fullName evidence="2">Uncharacterized protein</fullName>
    </submittedName>
</protein>
<gene>
    <name evidence="2" type="ORF">SARC_13382</name>
</gene>
<evidence type="ECO:0000313" key="3">
    <source>
        <dbReference type="Proteomes" id="UP000054560"/>
    </source>
</evidence>
<reference evidence="2 3" key="1">
    <citation type="submission" date="2011-02" db="EMBL/GenBank/DDBJ databases">
        <title>The Genome Sequence of Sphaeroforma arctica JP610.</title>
        <authorList>
            <consortium name="The Broad Institute Genome Sequencing Platform"/>
            <person name="Russ C."/>
            <person name="Cuomo C."/>
            <person name="Young S.K."/>
            <person name="Zeng Q."/>
            <person name="Gargeya S."/>
            <person name="Alvarado L."/>
            <person name="Berlin A."/>
            <person name="Chapman S.B."/>
            <person name="Chen Z."/>
            <person name="Freedman E."/>
            <person name="Gellesch M."/>
            <person name="Goldberg J."/>
            <person name="Griggs A."/>
            <person name="Gujja S."/>
            <person name="Heilman E."/>
            <person name="Heiman D."/>
            <person name="Howarth C."/>
            <person name="Mehta T."/>
            <person name="Neiman D."/>
            <person name="Pearson M."/>
            <person name="Roberts A."/>
            <person name="Saif S."/>
            <person name="Shea T."/>
            <person name="Shenoy N."/>
            <person name="Sisk P."/>
            <person name="Stolte C."/>
            <person name="Sykes S."/>
            <person name="White J."/>
            <person name="Yandava C."/>
            <person name="Burger G."/>
            <person name="Gray M.W."/>
            <person name="Holland P.W.H."/>
            <person name="King N."/>
            <person name="Lang F.B.F."/>
            <person name="Roger A.J."/>
            <person name="Ruiz-Trillo I."/>
            <person name="Haas B."/>
            <person name="Nusbaum C."/>
            <person name="Birren B."/>
        </authorList>
    </citation>
    <scope>NUCLEOTIDE SEQUENCE [LARGE SCALE GENOMIC DNA]</scope>
    <source>
        <strain evidence="2 3">JP610</strain>
    </source>
</reference>
<proteinExistence type="predicted"/>
<name>A0A0L0FBG8_9EUKA</name>
<keyword evidence="3" id="KW-1185">Reference proteome</keyword>
<dbReference type="EMBL" id="KQ244812">
    <property type="protein sequence ID" value="KNC74059.1"/>
    <property type="molecule type" value="Genomic_DNA"/>
</dbReference>
<dbReference type="RefSeq" id="XP_014147961.1">
    <property type="nucleotide sequence ID" value="XM_014292486.1"/>
</dbReference>
<dbReference type="Proteomes" id="UP000054560">
    <property type="component" value="Unassembled WGS sequence"/>
</dbReference>
<evidence type="ECO:0000313" key="2">
    <source>
        <dbReference type="EMBL" id="KNC74059.1"/>
    </source>
</evidence>
<evidence type="ECO:0000256" key="1">
    <source>
        <dbReference type="SAM" id="SignalP"/>
    </source>
</evidence>